<accession>A0A7H4LSJ1</accession>
<gene>
    <name evidence="1" type="ORF">NCTC11694_00254</name>
</gene>
<protein>
    <submittedName>
        <fullName evidence="1">Uncharacterized protein</fullName>
    </submittedName>
</protein>
<name>A0A7H4LSJ1_9ENTR</name>
<comment type="caution">
    <text evidence="1">The sequence shown here is derived from an EMBL/GenBank/DDBJ whole genome shotgun (WGS) entry which is preliminary data.</text>
</comment>
<proteinExistence type="predicted"/>
<dbReference type="EMBL" id="UGJR01000002">
    <property type="protein sequence ID" value="STR39117.1"/>
    <property type="molecule type" value="Genomic_DNA"/>
</dbReference>
<organism evidence="1 2">
    <name type="scientific">Klebsiella michiganensis</name>
    <dbReference type="NCBI Taxonomy" id="1134687"/>
    <lineage>
        <taxon>Bacteria</taxon>
        <taxon>Pseudomonadati</taxon>
        <taxon>Pseudomonadota</taxon>
        <taxon>Gammaproteobacteria</taxon>
        <taxon>Enterobacterales</taxon>
        <taxon>Enterobacteriaceae</taxon>
        <taxon>Klebsiella/Raoultella group</taxon>
        <taxon>Klebsiella</taxon>
    </lineage>
</organism>
<sequence length="80" mass="9324">MLCLLKARLQFSGYYLPLRIFLFQLIGTHGERLELLLLLAIVLHCRGELFRSRLEGNELLLYFPVSQSELSLQSLYLIAR</sequence>
<evidence type="ECO:0000313" key="1">
    <source>
        <dbReference type="EMBL" id="STR39117.1"/>
    </source>
</evidence>
<evidence type="ECO:0000313" key="2">
    <source>
        <dbReference type="Proteomes" id="UP000255050"/>
    </source>
</evidence>
<dbReference type="Proteomes" id="UP000255050">
    <property type="component" value="Unassembled WGS sequence"/>
</dbReference>
<dbReference type="AlphaFoldDB" id="A0A7H4LSJ1"/>
<reference evidence="1 2" key="1">
    <citation type="submission" date="2018-06" db="EMBL/GenBank/DDBJ databases">
        <authorList>
            <consortium name="Pathogen Informatics"/>
            <person name="Doyle S."/>
        </authorList>
    </citation>
    <scope>NUCLEOTIDE SEQUENCE [LARGE SCALE GENOMIC DNA]</scope>
    <source>
        <strain evidence="1 2">NCTC11694</strain>
    </source>
</reference>